<sequence length="127" mass="12723">MKNSTQGFTLIELLIVIAIIGILAAVLIPNLLGARKKANDAAAQAVARQVLTAMAAVEVGDTAGNTANCTYGSNNVVVKAGTAGETANVNAPAPVSGVTCVSSTSTYQTVVTYSGGSASTYTQTSNK</sequence>
<keyword evidence="13" id="KW-1185">Reference proteome</keyword>
<dbReference type="GO" id="GO:0042597">
    <property type="term" value="C:periplasmic space"/>
    <property type="evidence" value="ECO:0007669"/>
    <property type="project" value="UniProtKB-SubCell"/>
</dbReference>
<evidence type="ECO:0000313" key="11">
    <source>
        <dbReference type="EMBL" id="MBB5377364.1"/>
    </source>
</evidence>
<name>A0A7W8KFQ6_9DEIO</name>
<evidence type="ECO:0000256" key="5">
    <source>
        <dbReference type="ARBA" id="ARBA00022764"/>
    </source>
</evidence>
<dbReference type="NCBIfam" id="TIGR02532">
    <property type="entry name" value="IV_pilin_GFxxxE"/>
    <property type="match status" value="1"/>
</dbReference>
<keyword evidence="7 9" id="KW-0472">Membrane</keyword>
<evidence type="ECO:0000256" key="7">
    <source>
        <dbReference type="ARBA" id="ARBA00023136"/>
    </source>
</evidence>
<evidence type="ECO:0000313" key="12">
    <source>
        <dbReference type="Proteomes" id="UP000539473"/>
    </source>
</evidence>
<dbReference type="GO" id="GO:0009279">
    <property type="term" value="C:cell outer membrane"/>
    <property type="evidence" value="ECO:0007669"/>
    <property type="project" value="UniProtKB-SubCell"/>
</dbReference>
<dbReference type="PROSITE" id="PS00409">
    <property type="entry name" value="PROKAR_NTER_METHYL"/>
    <property type="match status" value="1"/>
</dbReference>
<dbReference type="PANTHER" id="PTHR30093:SF44">
    <property type="entry name" value="TYPE II SECRETION SYSTEM CORE PROTEIN G"/>
    <property type="match status" value="1"/>
</dbReference>
<feature type="transmembrane region" description="Helical" evidence="9">
    <location>
        <begin position="6"/>
        <end position="28"/>
    </location>
</feature>
<reference evidence="11 12" key="3">
    <citation type="submission" date="2020-08" db="EMBL/GenBank/DDBJ databases">
        <title>Genomic Encyclopedia of Type Strains, Phase IV (KMG-IV): sequencing the most valuable type-strain genomes for metagenomic binning, comparative biology and taxonomic classification.</title>
        <authorList>
            <person name="Goeker M."/>
        </authorList>
    </citation>
    <scope>NUCLEOTIDE SEQUENCE [LARGE SCALE GENOMIC DNA]</scope>
    <source>
        <strain evidence="11 12">DSM 27521</strain>
    </source>
</reference>
<dbReference type="PANTHER" id="PTHR30093">
    <property type="entry name" value="GENERAL SECRETION PATHWAY PROTEIN G"/>
    <property type="match status" value="1"/>
</dbReference>
<comment type="subcellular location">
    <subcellularLocation>
        <location evidence="1">Cell outer membrane</location>
        <topology evidence="1">Single-pass membrane protein</topology>
    </subcellularLocation>
    <subcellularLocation>
        <location evidence="2">Periplasm</location>
    </subcellularLocation>
</comment>
<dbReference type="Proteomes" id="UP000539473">
    <property type="component" value="Unassembled WGS sequence"/>
</dbReference>
<evidence type="ECO:0000256" key="2">
    <source>
        <dbReference type="ARBA" id="ARBA00004418"/>
    </source>
</evidence>
<comment type="caution">
    <text evidence="11">The sequence shown here is derived from an EMBL/GenBank/DDBJ whole genome shotgun (WGS) entry which is preliminary data.</text>
</comment>
<dbReference type="EMBL" id="JACHFK010000007">
    <property type="protein sequence ID" value="MBB5377364.1"/>
    <property type="molecule type" value="Genomic_DNA"/>
</dbReference>
<dbReference type="Gene3D" id="3.30.700.10">
    <property type="entry name" value="Glycoprotein, Type 4 Pilin"/>
    <property type="match status" value="1"/>
</dbReference>
<accession>A0A7W8KFQ6</accession>
<dbReference type="AlphaFoldDB" id="A0A7W8KFQ6"/>
<reference evidence="10" key="1">
    <citation type="journal article" date="2014" name="Int. J. Syst. Evol. Microbiol.">
        <title>Complete genome of a new Firmicutes species belonging to the dominant human colonic microbiota ('Ruminococcus bicirculans') reveals two chromosomes and a selective capacity to utilize plant glucans.</title>
        <authorList>
            <consortium name="NISC Comparative Sequencing Program"/>
            <person name="Wegmann U."/>
            <person name="Louis P."/>
            <person name="Goesmann A."/>
            <person name="Henrissat B."/>
            <person name="Duncan S.H."/>
            <person name="Flint H.J."/>
        </authorList>
    </citation>
    <scope>NUCLEOTIDE SEQUENCE</scope>
    <source>
        <strain evidence="10">CGMCC 1.18437</strain>
    </source>
</reference>
<evidence type="ECO:0000313" key="13">
    <source>
        <dbReference type="Proteomes" id="UP000619376"/>
    </source>
</evidence>
<evidence type="ECO:0000256" key="4">
    <source>
        <dbReference type="ARBA" id="ARBA00022692"/>
    </source>
</evidence>
<evidence type="ECO:0000256" key="9">
    <source>
        <dbReference type="SAM" id="Phobius"/>
    </source>
</evidence>
<keyword evidence="4 9" id="KW-0812">Transmembrane</keyword>
<dbReference type="InterPro" id="IPR045584">
    <property type="entry name" value="Pilin-like"/>
</dbReference>
<keyword evidence="3" id="KW-0488">Methylation</keyword>
<dbReference type="SUPFAM" id="SSF54523">
    <property type="entry name" value="Pili subunits"/>
    <property type="match status" value="1"/>
</dbReference>
<evidence type="ECO:0000313" key="10">
    <source>
        <dbReference type="EMBL" id="GHF49895.1"/>
    </source>
</evidence>
<dbReference type="RefSeq" id="WP_184112860.1">
    <property type="nucleotide sequence ID" value="NZ_BNAJ01000007.1"/>
</dbReference>
<dbReference type="Proteomes" id="UP000619376">
    <property type="component" value="Unassembled WGS sequence"/>
</dbReference>
<gene>
    <name evidence="10" type="ORF">GCM10017781_27910</name>
    <name evidence="11" type="ORF">HNQ07_002856</name>
</gene>
<dbReference type="InterPro" id="IPR012902">
    <property type="entry name" value="N_methyl_site"/>
</dbReference>
<evidence type="ECO:0000256" key="1">
    <source>
        <dbReference type="ARBA" id="ARBA00004203"/>
    </source>
</evidence>
<organism evidence="11 12">
    <name type="scientific">Deinococcus metalli</name>
    <dbReference type="NCBI Taxonomy" id="1141878"/>
    <lineage>
        <taxon>Bacteria</taxon>
        <taxon>Thermotogati</taxon>
        <taxon>Deinococcota</taxon>
        <taxon>Deinococci</taxon>
        <taxon>Deinococcales</taxon>
        <taxon>Deinococcaceae</taxon>
        <taxon>Deinococcus</taxon>
    </lineage>
</organism>
<protein>
    <submittedName>
        <fullName evidence="11">Type IV pilus assembly protein PilA</fullName>
    </submittedName>
</protein>
<evidence type="ECO:0000256" key="8">
    <source>
        <dbReference type="ARBA" id="ARBA00023237"/>
    </source>
</evidence>
<dbReference type="Pfam" id="PF07963">
    <property type="entry name" value="N_methyl"/>
    <property type="match status" value="1"/>
</dbReference>
<evidence type="ECO:0000256" key="3">
    <source>
        <dbReference type="ARBA" id="ARBA00022481"/>
    </source>
</evidence>
<dbReference type="EMBL" id="BNAJ01000007">
    <property type="protein sequence ID" value="GHF49895.1"/>
    <property type="molecule type" value="Genomic_DNA"/>
</dbReference>
<reference evidence="10" key="4">
    <citation type="submission" date="2024-05" db="EMBL/GenBank/DDBJ databases">
        <authorList>
            <person name="Sun Q."/>
            <person name="Zhou Y."/>
        </authorList>
    </citation>
    <scope>NUCLEOTIDE SEQUENCE</scope>
    <source>
        <strain evidence="10">CGMCC 1.18437</strain>
    </source>
</reference>
<keyword evidence="6 9" id="KW-1133">Transmembrane helix</keyword>
<proteinExistence type="predicted"/>
<keyword evidence="8" id="KW-0998">Cell outer membrane</keyword>
<reference evidence="13" key="2">
    <citation type="journal article" date="2019" name="Int. J. Syst. Evol. Microbiol.">
        <title>The Global Catalogue of Microorganisms (GCM) 10K type strain sequencing project: providing services to taxonomists for standard genome sequencing and annotation.</title>
        <authorList>
            <consortium name="The Broad Institute Genomics Platform"/>
            <consortium name="The Broad Institute Genome Sequencing Center for Infectious Disease"/>
            <person name="Wu L."/>
            <person name="Ma J."/>
        </authorList>
    </citation>
    <scope>NUCLEOTIDE SEQUENCE [LARGE SCALE GENOMIC DNA]</scope>
    <source>
        <strain evidence="13">CGMCC 1.18437</strain>
    </source>
</reference>
<keyword evidence="5" id="KW-0574">Periplasm</keyword>
<evidence type="ECO:0000256" key="6">
    <source>
        <dbReference type="ARBA" id="ARBA00022989"/>
    </source>
</evidence>